<organism evidence="4 5">
    <name type="scientific">Gadus morhua</name>
    <name type="common">Atlantic cod</name>
    <dbReference type="NCBI Taxonomy" id="8049"/>
    <lineage>
        <taxon>Eukaryota</taxon>
        <taxon>Metazoa</taxon>
        <taxon>Chordata</taxon>
        <taxon>Craniata</taxon>
        <taxon>Vertebrata</taxon>
        <taxon>Euteleostomi</taxon>
        <taxon>Actinopterygii</taxon>
        <taxon>Neopterygii</taxon>
        <taxon>Teleostei</taxon>
        <taxon>Neoteleostei</taxon>
        <taxon>Acanthomorphata</taxon>
        <taxon>Zeiogadaria</taxon>
        <taxon>Gadariae</taxon>
        <taxon>Gadiformes</taxon>
        <taxon>Gadoidei</taxon>
        <taxon>Gadidae</taxon>
        <taxon>Gadus</taxon>
    </lineage>
</organism>
<dbReference type="InterPro" id="IPR001611">
    <property type="entry name" value="Leu-rich_rpt"/>
</dbReference>
<gene>
    <name evidence="4" type="primary">lrrc32</name>
</gene>
<dbReference type="PRINTS" id="PR00019">
    <property type="entry name" value="LEURICHRPT"/>
</dbReference>
<feature type="transmembrane region" description="Helical" evidence="3">
    <location>
        <begin position="635"/>
        <end position="655"/>
    </location>
</feature>
<dbReference type="AlphaFoldDB" id="A0A8C5CAY5"/>
<dbReference type="Proteomes" id="UP000694546">
    <property type="component" value="Chromosome 7"/>
</dbReference>
<dbReference type="CTD" id="2615"/>
<evidence type="ECO:0000256" key="3">
    <source>
        <dbReference type="SAM" id="Phobius"/>
    </source>
</evidence>
<dbReference type="SMART" id="SM00369">
    <property type="entry name" value="LRR_TYP"/>
    <property type="match status" value="12"/>
</dbReference>
<dbReference type="PANTHER" id="PTHR24366:SF96">
    <property type="entry name" value="LEUCINE RICH REPEAT CONTAINING 53"/>
    <property type="match status" value="1"/>
</dbReference>
<keyword evidence="3" id="KW-1133">Transmembrane helix</keyword>
<keyword evidence="2" id="KW-0677">Repeat</keyword>
<reference evidence="4" key="1">
    <citation type="submission" date="2025-08" db="UniProtKB">
        <authorList>
            <consortium name="Ensembl"/>
        </authorList>
    </citation>
    <scope>IDENTIFICATION</scope>
</reference>
<dbReference type="Pfam" id="PF13855">
    <property type="entry name" value="LRR_8"/>
    <property type="match status" value="4"/>
</dbReference>
<evidence type="ECO:0000313" key="4">
    <source>
        <dbReference type="Ensembl" id="ENSGMOP00000058987.1"/>
    </source>
</evidence>
<dbReference type="SUPFAM" id="SSF52058">
    <property type="entry name" value="L domain-like"/>
    <property type="match status" value="3"/>
</dbReference>
<proteinExistence type="predicted"/>
<dbReference type="PANTHER" id="PTHR24366">
    <property type="entry name" value="IG(IMMUNOGLOBULIN) AND LRR(LEUCINE RICH REPEAT) DOMAINS"/>
    <property type="match status" value="1"/>
</dbReference>
<evidence type="ECO:0000256" key="2">
    <source>
        <dbReference type="ARBA" id="ARBA00022737"/>
    </source>
</evidence>
<dbReference type="InterPro" id="IPR032675">
    <property type="entry name" value="LRR_dom_sf"/>
</dbReference>
<reference evidence="4" key="2">
    <citation type="submission" date="2025-09" db="UniProtKB">
        <authorList>
            <consortium name="Ensembl"/>
        </authorList>
    </citation>
    <scope>IDENTIFICATION</scope>
</reference>
<dbReference type="GeneID" id="115547637"/>
<dbReference type="PROSITE" id="PS51450">
    <property type="entry name" value="LRR"/>
    <property type="match status" value="4"/>
</dbReference>
<evidence type="ECO:0000313" key="5">
    <source>
        <dbReference type="Proteomes" id="UP000694546"/>
    </source>
</evidence>
<sequence>MKLSDSQRKVSNIMAGFHLLFTVVLGHVLGSLPATSPPHLPSPCLVDDMEVFCDGRNLRSAPADLPLGIQKLDLSRNIFQNLTRETLAIQPTIHHLNLRSNKILFIERGLFKGMKHLKFLDLSKNSLDVFAMSKSSIGKLGAVESLDLSGNGLHTGMTKYFLRDSSSLVNLSLNSNSLTKIAKDTFTGSPSLRKVSLHNNVILEIEDGAFNVLFRLTELDLSKNSITCITDFDLSQLQILNLSKNSLEAFQTVYSDSDYELVSLDLSQNKIHYFPLVPRRNKLAYLDVSRNQLQGVKSLAHNESGQYLMHQDFPSLNYLDLSYNQMKTIPQSFFNSMVQLEHLNISNNCIGSFLVEEENGLNNLKVLDLSYNSLRDMSFGKNTLLALEELFLQGNLLTTIEPHTFQGRPRLKYLLLQQNNLHICPSNAESSFSNNHKHHQGCVAFSSIPTLQHLYLSENHLKVLPNNAFEDTPLTLLDLSLNPGLVVGLNAFSGLEDSLVHLLLRENHISRLDVDLSSLNHLKLVDLSTNRLSTLPSWNKESSIESLNLGNNHLVTLEYNTLVALGSSLKTLYMGSNPLSCCSNLRFFQLMQHSTVDVPDIATVTCVHKQDSEPINILRVTEEMCHSLDNSSRSLTILAILGAALALVVALGFLAKVCYNRRHTNSSTFNA</sequence>
<name>A0A8C5CAY5_GADMO</name>
<dbReference type="RefSeq" id="XP_030217868.1">
    <property type="nucleotide sequence ID" value="XM_030362008.1"/>
</dbReference>
<keyword evidence="1" id="KW-0433">Leucine-rich repeat</keyword>
<dbReference type="GeneTree" id="ENSGT00940000163875"/>
<keyword evidence="3" id="KW-0812">Transmembrane</keyword>
<dbReference type="InterPro" id="IPR003591">
    <property type="entry name" value="Leu-rich_rpt_typical-subtyp"/>
</dbReference>
<evidence type="ECO:0008006" key="6">
    <source>
        <dbReference type="Google" id="ProtNLM"/>
    </source>
</evidence>
<dbReference type="Ensembl" id="ENSGMOT00000053038.1">
    <property type="protein sequence ID" value="ENSGMOP00000058987.1"/>
    <property type="gene ID" value="ENSGMOG00000022261.1"/>
</dbReference>
<keyword evidence="3" id="KW-0472">Membrane</keyword>
<dbReference type="OMA" id="CIRRQKF"/>
<accession>A0A8C5CAY5</accession>
<protein>
    <recommendedName>
        <fullName evidence="6">Leucine-rich repeat-containing protein 32-like</fullName>
    </recommendedName>
</protein>
<dbReference type="Gene3D" id="3.80.10.10">
    <property type="entry name" value="Ribonuclease Inhibitor"/>
    <property type="match status" value="5"/>
</dbReference>
<dbReference type="SMART" id="SM00365">
    <property type="entry name" value="LRR_SD22"/>
    <property type="match status" value="7"/>
</dbReference>
<keyword evidence="5" id="KW-1185">Reference proteome</keyword>
<evidence type="ECO:0000256" key="1">
    <source>
        <dbReference type="ARBA" id="ARBA00022614"/>
    </source>
</evidence>